<sequence>MSTDYVKYPKFNWSQHASALDGFSSQDRFLSSSFLYSLPTQKPISGGTPGAARYALKLYWYSYLHAEFDEIRKINIDIVVVGKTAVDNDKEDFDNDADDDDVDNAEESEGDDFEQETG</sequence>
<evidence type="ECO:0000313" key="2">
    <source>
        <dbReference type="EMBL" id="MCL7027948.1"/>
    </source>
</evidence>
<dbReference type="GO" id="GO:0090266">
    <property type="term" value="P:regulation of mitotic cell cycle spindle assembly checkpoint"/>
    <property type="evidence" value="ECO:0007669"/>
    <property type="project" value="InterPro"/>
</dbReference>
<evidence type="ECO:0000256" key="1">
    <source>
        <dbReference type="SAM" id="MobiDB-lite"/>
    </source>
</evidence>
<keyword evidence="4" id="KW-1185">Reference proteome</keyword>
<dbReference type="EMBL" id="JAJJMA010308171">
    <property type="protein sequence ID" value="MCL7048780.1"/>
    <property type="molecule type" value="Genomic_DNA"/>
</dbReference>
<evidence type="ECO:0000313" key="3">
    <source>
        <dbReference type="EMBL" id="MCL7048780.1"/>
    </source>
</evidence>
<protein>
    <submittedName>
        <fullName evidence="2">Uncharacterized protein</fullName>
    </submittedName>
</protein>
<reference evidence="2" key="1">
    <citation type="submission" date="2022-03" db="EMBL/GenBank/DDBJ databases">
        <title>A functionally conserved STORR gene fusion in Papaver species that diverged 16.8 million years ago.</title>
        <authorList>
            <person name="Catania T."/>
        </authorList>
    </citation>
    <scope>NUCLEOTIDE SEQUENCE</scope>
    <source>
        <strain evidence="2">S-191538</strain>
    </source>
</reference>
<dbReference type="GO" id="GO:0005680">
    <property type="term" value="C:anaphase-promoting complex"/>
    <property type="evidence" value="ECO:0007669"/>
    <property type="project" value="InterPro"/>
</dbReference>
<dbReference type="Proteomes" id="UP001177140">
    <property type="component" value="Unassembled WGS sequence"/>
</dbReference>
<dbReference type="Pfam" id="PF15243">
    <property type="entry name" value="ANAPC15"/>
    <property type="match status" value="1"/>
</dbReference>
<dbReference type="PANTHER" id="PTHR37771:SF2">
    <property type="entry name" value="OS02G0593400 PROTEIN"/>
    <property type="match status" value="1"/>
</dbReference>
<organism evidence="2 4">
    <name type="scientific">Papaver nudicaule</name>
    <name type="common">Iceland poppy</name>
    <dbReference type="NCBI Taxonomy" id="74823"/>
    <lineage>
        <taxon>Eukaryota</taxon>
        <taxon>Viridiplantae</taxon>
        <taxon>Streptophyta</taxon>
        <taxon>Embryophyta</taxon>
        <taxon>Tracheophyta</taxon>
        <taxon>Spermatophyta</taxon>
        <taxon>Magnoliopsida</taxon>
        <taxon>Ranunculales</taxon>
        <taxon>Papaveraceae</taxon>
        <taxon>Papaveroideae</taxon>
        <taxon>Papaver</taxon>
    </lineage>
</organism>
<name>A0AA41V867_PAPNU</name>
<accession>A0AA41V867</accession>
<comment type="caution">
    <text evidence="2">The sequence shown here is derived from an EMBL/GenBank/DDBJ whole genome shotgun (WGS) entry which is preliminary data.</text>
</comment>
<gene>
    <name evidence="3" type="ORF">MKW94_000618</name>
    <name evidence="2" type="ORF">MKW94_029937</name>
</gene>
<feature type="region of interest" description="Disordered" evidence="1">
    <location>
        <begin position="89"/>
        <end position="118"/>
    </location>
</feature>
<dbReference type="InterPro" id="IPR026182">
    <property type="entry name" value="ANAPC15"/>
</dbReference>
<proteinExistence type="predicted"/>
<dbReference type="PANTHER" id="PTHR37771">
    <property type="entry name" value="OS02G0593400 PROTEIN"/>
    <property type="match status" value="1"/>
</dbReference>
<dbReference type="AlphaFoldDB" id="A0AA41V867"/>
<evidence type="ECO:0000313" key="4">
    <source>
        <dbReference type="Proteomes" id="UP001177140"/>
    </source>
</evidence>
<dbReference type="EMBL" id="JAJJMA010073991">
    <property type="protein sequence ID" value="MCL7027948.1"/>
    <property type="molecule type" value="Genomic_DNA"/>
</dbReference>